<dbReference type="Proteomes" id="UP000481030">
    <property type="component" value="Unassembled WGS sequence"/>
</dbReference>
<evidence type="ECO:0000313" key="3">
    <source>
        <dbReference type="Proteomes" id="UP000481030"/>
    </source>
</evidence>
<dbReference type="InterPro" id="IPR024529">
    <property type="entry name" value="ECF_trnsprt_substrate-spec"/>
</dbReference>
<keyword evidence="1" id="KW-0472">Membrane</keyword>
<keyword evidence="1" id="KW-1133">Transmembrane helix</keyword>
<name>A0A6L3UZU2_9BACI</name>
<dbReference type="Pfam" id="PF12822">
    <property type="entry name" value="ECF_trnsprt"/>
    <property type="match status" value="1"/>
</dbReference>
<dbReference type="Gene3D" id="1.10.1760.20">
    <property type="match status" value="1"/>
</dbReference>
<organism evidence="2 3">
    <name type="scientific">Cytobacillus depressus</name>
    <dbReference type="NCBI Taxonomy" id="1602942"/>
    <lineage>
        <taxon>Bacteria</taxon>
        <taxon>Bacillati</taxon>
        <taxon>Bacillota</taxon>
        <taxon>Bacilli</taxon>
        <taxon>Bacillales</taxon>
        <taxon>Bacillaceae</taxon>
        <taxon>Cytobacillus</taxon>
    </lineage>
</organism>
<dbReference type="AlphaFoldDB" id="A0A6L3UZU2"/>
<proteinExistence type="predicted"/>
<keyword evidence="3" id="KW-1185">Reference proteome</keyword>
<reference evidence="2 3" key="1">
    <citation type="journal article" date="2016" name="Antonie Van Leeuwenhoek">
        <title>Bacillus depressus sp. nov., isolated from soil of a sunflower field.</title>
        <authorList>
            <person name="Wei X."/>
            <person name="Xin D."/>
            <person name="Xin Y."/>
            <person name="Zhang H."/>
            <person name="Wang T."/>
            <person name="Zhang J."/>
        </authorList>
    </citation>
    <scope>NUCLEOTIDE SEQUENCE [LARGE SCALE GENOMIC DNA]</scope>
    <source>
        <strain evidence="2 3">BZ1</strain>
    </source>
</reference>
<feature type="transmembrane region" description="Helical" evidence="1">
    <location>
        <begin position="122"/>
        <end position="146"/>
    </location>
</feature>
<comment type="caution">
    <text evidence="2">The sequence shown here is derived from an EMBL/GenBank/DDBJ whole genome shotgun (WGS) entry which is preliminary data.</text>
</comment>
<evidence type="ECO:0000256" key="1">
    <source>
        <dbReference type="SAM" id="Phobius"/>
    </source>
</evidence>
<dbReference type="GO" id="GO:0022857">
    <property type="term" value="F:transmembrane transporter activity"/>
    <property type="evidence" value="ECO:0007669"/>
    <property type="project" value="InterPro"/>
</dbReference>
<dbReference type="EMBL" id="WBOS01000027">
    <property type="protein sequence ID" value="KAB2328596.1"/>
    <property type="molecule type" value="Genomic_DNA"/>
</dbReference>
<feature type="transmembrane region" description="Helical" evidence="1">
    <location>
        <begin position="72"/>
        <end position="91"/>
    </location>
</feature>
<dbReference type="RefSeq" id="WP_151537498.1">
    <property type="nucleotide sequence ID" value="NZ_WBOS01000027.1"/>
</dbReference>
<feature type="transmembrane region" description="Helical" evidence="1">
    <location>
        <begin position="97"/>
        <end position="115"/>
    </location>
</feature>
<gene>
    <name evidence="2" type="ORF">F7731_25090</name>
</gene>
<protein>
    <submittedName>
        <fullName evidence="2">ECF transporter S component</fullName>
    </submittedName>
</protein>
<sequence>MKSRKIAFIALLVALTAVGAAIKIPAVIGSVALDAFPALLAAAILGGPSGAIVGAMGHLLSAFIGGMPMGPFHGIVAGEMAILAFVFAVLYRKGLKWQAGVLFVLGNAFAAPLPFMFLMSKAFYFSIVPSLFIGAAINTVFALILIPRLARLIEPMLSKVRTHQ</sequence>
<keyword evidence="1" id="KW-0812">Transmembrane</keyword>
<dbReference type="OrthoDB" id="5431035at2"/>
<evidence type="ECO:0000313" key="2">
    <source>
        <dbReference type="EMBL" id="KAB2328596.1"/>
    </source>
</evidence>
<accession>A0A6L3UZU2</accession>